<reference key="2">
    <citation type="submission" date="2011-08" db="EMBL/GenBank/DDBJ databases">
        <title>Genome sequence of Naumovozyma castellii.</title>
        <authorList>
            <person name="Gordon J.L."/>
            <person name="Armisen D."/>
            <person name="Proux-Wera E."/>
            <person name="OhEigeartaigh S.S."/>
            <person name="Byrne K.P."/>
            <person name="Wolfe K.H."/>
        </authorList>
    </citation>
    <scope>NUCLEOTIDE SEQUENCE</scope>
    <source>
        <strain>Type strain:CBS 4309</strain>
    </source>
</reference>
<dbReference type="GeneID" id="96905087"/>
<organism evidence="2 3">
    <name type="scientific">Naumovozyma castellii</name>
    <name type="common">Yeast</name>
    <name type="synonym">Saccharomyces castellii</name>
    <dbReference type="NCBI Taxonomy" id="27288"/>
    <lineage>
        <taxon>Eukaryota</taxon>
        <taxon>Fungi</taxon>
        <taxon>Dikarya</taxon>
        <taxon>Ascomycota</taxon>
        <taxon>Saccharomycotina</taxon>
        <taxon>Saccharomycetes</taxon>
        <taxon>Saccharomycetales</taxon>
        <taxon>Saccharomycetaceae</taxon>
        <taxon>Naumovozyma</taxon>
    </lineage>
</organism>
<name>G0VIT1_NAUCA</name>
<evidence type="ECO:0000256" key="1">
    <source>
        <dbReference type="SAM" id="Phobius"/>
    </source>
</evidence>
<gene>
    <name evidence="2" type="primary">NCAS0H00980</name>
    <name evidence="2" type="ordered locus">NCAS_0H00980</name>
</gene>
<dbReference type="EMBL" id="HE576759">
    <property type="protein sequence ID" value="CCC71408.1"/>
    <property type="molecule type" value="Genomic_DNA"/>
</dbReference>
<keyword evidence="1" id="KW-1133">Transmembrane helix</keyword>
<protein>
    <submittedName>
        <fullName evidence="2">Uncharacterized protein</fullName>
    </submittedName>
</protein>
<dbReference type="RefSeq" id="XP_003677757.1">
    <property type="nucleotide sequence ID" value="XM_003677709.1"/>
</dbReference>
<dbReference type="AlphaFoldDB" id="G0VIT1"/>
<evidence type="ECO:0000313" key="3">
    <source>
        <dbReference type="Proteomes" id="UP000001640"/>
    </source>
</evidence>
<feature type="transmembrane region" description="Helical" evidence="1">
    <location>
        <begin position="46"/>
        <end position="63"/>
    </location>
</feature>
<sequence>MSDTLIDTLNDPFCHNSFVLLKIYHSVQRNQYTQNQLTNPKMKFNFYLRFLFTFLFVITLIGCQEPIEDSQIQASMEWMENLLNKHNQTIEALAEKGLLSTLGSKELNSNPILLSPKQKVIFSVVNRSTMKLAREIIMGKEGNQVSEEELKLWLPDLEEPTIMMIPKVGKL</sequence>
<dbReference type="KEGG" id="ncs:NCAS_0H00980"/>
<proteinExistence type="predicted"/>
<dbReference type="Proteomes" id="UP000001640">
    <property type="component" value="Chromosome 8"/>
</dbReference>
<dbReference type="HOGENOM" id="CLU_1563271_0_0_1"/>
<accession>G0VIT1</accession>
<keyword evidence="3" id="KW-1185">Reference proteome</keyword>
<dbReference type="InParanoid" id="G0VIT1"/>
<reference evidence="2 3" key="1">
    <citation type="journal article" date="2011" name="Proc. Natl. Acad. Sci. U.S.A.">
        <title>Evolutionary erosion of yeast sex chromosomes by mating-type switching accidents.</title>
        <authorList>
            <person name="Gordon J.L."/>
            <person name="Armisen D."/>
            <person name="Proux-Wera E."/>
            <person name="Oheigeartaigh S.S."/>
            <person name="Byrne K.P."/>
            <person name="Wolfe K.H."/>
        </authorList>
    </citation>
    <scope>NUCLEOTIDE SEQUENCE [LARGE SCALE GENOMIC DNA]</scope>
    <source>
        <strain evidence="3">ATCC 76901 / BCRC 22586 / CBS 4309 / NBRC 1992 / NRRL Y-12630</strain>
    </source>
</reference>
<evidence type="ECO:0000313" key="2">
    <source>
        <dbReference type="EMBL" id="CCC71408.1"/>
    </source>
</evidence>
<keyword evidence="1" id="KW-0812">Transmembrane</keyword>
<keyword evidence="1" id="KW-0472">Membrane</keyword>